<sequence length="252" mass="29127">MVWSPSASPKQTIDDYYPGDNYVDWVGLSMYSVKFFNGDKKQPADYVNPLDLLDYVYEQYADRKPIMISEYAATHFSKAGNEDTTQFAITKMNMLYNGIKLKYPRVKAVHWFSLNTLEDSHSEARKLNNFSLTENMKIREAYRKMVSDPYFLSSVQTDNTNSKLAYRIYEYKNQVIRDNVTATFWAKTYDPKIQKVVVSLDGKQIPDLKQYPFEVSLNTSKLTTGSHQLKAVVYDSKNRVAISKTFVIKTGK</sequence>
<comment type="similarity">
    <text evidence="1 4">Belongs to the glycosyl hydrolase 26 family.</text>
</comment>
<accession>A0ABY1JNK4</accession>
<evidence type="ECO:0000256" key="4">
    <source>
        <dbReference type="PROSITE-ProRule" id="PRU01100"/>
    </source>
</evidence>
<gene>
    <name evidence="6" type="ORF">SAMN05421578_102276</name>
</gene>
<keyword evidence="7" id="KW-1185">Reference proteome</keyword>
<dbReference type="PANTHER" id="PTHR40079:SF4">
    <property type="entry name" value="GH26 DOMAIN-CONTAINING PROTEIN-RELATED"/>
    <property type="match status" value="1"/>
</dbReference>
<dbReference type="Pfam" id="PF17957">
    <property type="entry name" value="Big_7"/>
    <property type="match status" value="1"/>
</dbReference>
<dbReference type="RefSeq" id="WP_139331532.1">
    <property type="nucleotide sequence ID" value="NZ_FTNK01000002.1"/>
</dbReference>
<dbReference type="PANTHER" id="PTHR40079">
    <property type="entry name" value="MANNAN ENDO-1,4-BETA-MANNOSIDASE E-RELATED"/>
    <property type="match status" value="1"/>
</dbReference>
<comment type="caution">
    <text evidence="6">The sequence shown here is derived from an EMBL/GenBank/DDBJ whole genome shotgun (WGS) entry which is preliminary data.</text>
</comment>
<dbReference type="Gene3D" id="3.20.20.80">
    <property type="entry name" value="Glycosidases"/>
    <property type="match status" value="1"/>
</dbReference>
<feature type="domain" description="GH26" evidence="5">
    <location>
        <begin position="1"/>
        <end position="155"/>
    </location>
</feature>
<protein>
    <recommendedName>
        <fullName evidence="5">GH26 domain-containing protein</fullName>
    </recommendedName>
</protein>
<dbReference type="InterPro" id="IPR013783">
    <property type="entry name" value="Ig-like_fold"/>
</dbReference>
<comment type="caution">
    <text evidence="4">Lacks conserved residue(s) required for the propagation of feature annotation.</text>
</comment>
<evidence type="ECO:0000256" key="3">
    <source>
        <dbReference type="ARBA" id="ARBA00023295"/>
    </source>
</evidence>
<evidence type="ECO:0000256" key="2">
    <source>
        <dbReference type="ARBA" id="ARBA00022801"/>
    </source>
</evidence>
<evidence type="ECO:0000313" key="6">
    <source>
        <dbReference type="EMBL" id="SIQ50086.1"/>
    </source>
</evidence>
<dbReference type="EMBL" id="FTNK01000002">
    <property type="protein sequence ID" value="SIQ50086.1"/>
    <property type="molecule type" value="Genomic_DNA"/>
</dbReference>
<dbReference type="Proteomes" id="UP000186666">
    <property type="component" value="Unassembled WGS sequence"/>
</dbReference>
<dbReference type="Gene3D" id="2.60.40.10">
    <property type="entry name" value="Immunoglobulins"/>
    <property type="match status" value="1"/>
</dbReference>
<keyword evidence="2" id="KW-0378">Hydrolase</keyword>
<dbReference type="InterPro" id="IPR000805">
    <property type="entry name" value="Glyco_hydro_26"/>
</dbReference>
<dbReference type="InterPro" id="IPR017853">
    <property type="entry name" value="GH"/>
</dbReference>
<evidence type="ECO:0000313" key="7">
    <source>
        <dbReference type="Proteomes" id="UP000186666"/>
    </source>
</evidence>
<name>A0ABY1JNK4_9BACL</name>
<reference evidence="6 7" key="1">
    <citation type="submission" date="2017-01" db="EMBL/GenBank/DDBJ databases">
        <authorList>
            <person name="Varghese N."/>
            <person name="Submissions S."/>
        </authorList>
    </citation>
    <scope>NUCLEOTIDE SEQUENCE [LARGE SCALE GENOMIC DNA]</scope>
    <source>
        <strain evidence="6 7">ATCC 23464</strain>
    </source>
</reference>
<proteinExistence type="inferred from homology"/>
<dbReference type="PROSITE" id="PS51764">
    <property type="entry name" value="GH26"/>
    <property type="match status" value="1"/>
</dbReference>
<organism evidence="6 7">
    <name type="scientific">Paenibacillus macquariensis</name>
    <dbReference type="NCBI Taxonomy" id="948756"/>
    <lineage>
        <taxon>Bacteria</taxon>
        <taxon>Bacillati</taxon>
        <taxon>Bacillota</taxon>
        <taxon>Bacilli</taxon>
        <taxon>Bacillales</taxon>
        <taxon>Paenibacillaceae</taxon>
        <taxon>Paenibacillus</taxon>
    </lineage>
</organism>
<dbReference type="InterPro" id="IPR022790">
    <property type="entry name" value="GH26_dom"/>
</dbReference>
<keyword evidence="3" id="KW-0326">Glycosidase</keyword>
<evidence type="ECO:0000259" key="5">
    <source>
        <dbReference type="PROSITE" id="PS51764"/>
    </source>
</evidence>
<evidence type="ECO:0000256" key="1">
    <source>
        <dbReference type="ARBA" id="ARBA00007754"/>
    </source>
</evidence>
<dbReference type="SUPFAM" id="SSF51445">
    <property type="entry name" value="(Trans)glycosidases"/>
    <property type="match status" value="1"/>
</dbReference>